<name>A0A0P0VQY2_ORYSJ</name>
<reference evidence="2 3" key="3">
    <citation type="journal article" date="2013" name="Rice">
        <title>Improvement of the Oryza sativa Nipponbare reference genome using next generation sequence and optical map data.</title>
        <authorList>
            <person name="Kawahara Y."/>
            <person name="de la Bastide M."/>
            <person name="Hamilton J.P."/>
            <person name="Kanamori H."/>
            <person name="McCombie W.R."/>
            <person name="Ouyang S."/>
            <person name="Schwartz D.C."/>
            <person name="Tanaka T."/>
            <person name="Wu J."/>
            <person name="Zhou S."/>
            <person name="Childs K.L."/>
            <person name="Davidson R.M."/>
            <person name="Lin H."/>
            <person name="Quesada-Ocampo L."/>
            <person name="Vaillancourt B."/>
            <person name="Sakai H."/>
            <person name="Lee S.S."/>
            <person name="Kim J."/>
            <person name="Numa H."/>
            <person name="Itoh T."/>
            <person name="Buell C.R."/>
            <person name="Matsumoto T."/>
        </authorList>
    </citation>
    <scope>NUCLEOTIDE SEQUENCE [LARGE SCALE GENOMIC DNA]</scope>
    <source>
        <strain evidence="3">cv. Nipponbare</strain>
    </source>
</reference>
<proteinExistence type="predicted"/>
<evidence type="ECO:0000313" key="2">
    <source>
        <dbReference type="EMBL" id="BAS81418.1"/>
    </source>
</evidence>
<evidence type="ECO:0000313" key="3">
    <source>
        <dbReference type="Proteomes" id="UP000059680"/>
    </source>
</evidence>
<gene>
    <name evidence="2" type="ordered locus">Os02g0801450</name>
    <name evidence="2" type="ORF">OSNPB_020801450</name>
</gene>
<feature type="region of interest" description="Disordered" evidence="1">
    <location>
        <begin position="41"/>
        <end position="62"/>
    </location>
</feature>
<dbReference type="InParanoid" id="A0A0P0VQY2"/>
<reference evidence="3" key="1">
    <citation type="journal article" date="2005" name="Nature">
        <title>The map-based sequence of the rice genome.</title>
        <authorList>
            <consortium name="International rice genome sequencing project (IRGSP)"/>
            <person name="Matsumoto T."/>
            <person name="Wu J."/>
            <person name="Kanamori H."/>
            <person name="Katayose Y."/>
            <person name="Fujisawa M."/>
            <person name="Namiki N."/>
            <person name="Mizuno H."/>
            <person name="Yamamoto K."/>
            <person name="Antonio B.A."/>
            <person name="Baba T."/>
            <person name="Sakata K."/>
            <person name="Nagamura Y."/>
            <person name="Aoki H."/>
            <person name="Arikawa K."/>
            <person name="Arita K."/>
            <person name="Bito T."/>
            <person name="Chiden Y."/>
            <person name="Fujitsuka N."/>
            <person name="Fukunaka R."/>
            <person name="Hamada M."/>
            <person name="Harada C."/>
            <person name="Hayashi A."/>
            <person name="Hijishita S."/>
            <person name="Honda M."/>
            <person name="Hosokawa S."/>
            <person name="Ichikawa Y."/>
            <person name="Idonuma A."/>
            <person name="Iijima M."/>
            <person name="Ikeda M."/>
            <person name="Ikeno M."/>
            <person name="Ito K."/>
            <person name="Ito S."/>
            <person name="Ito T."/>
            <person name="Ito Y."/>
            <person name="Ito Y."/>
            <person name="Iwabuchi A."/>
            <person name="Kamiya K."/>
            <person name="Karasawa W."/>
            <person name="Kurita K."/>
            <person name="Katagiri S."/>
            <person name="Kikuta A."/>
            <person name="Kobayashi H."/>
            <person name="Kobayashi N."/>
            <person name="Machita K."/>
            <person name="Maehara T."/>
            <person name="Masukawa M."/>
            <person name="Mizubayashi T."/>
            <person name="Mukai Y."/>
            <person name="Nagasaki H."/>
            <person name="Nagata Y."/>
            <person name="Naito S."/>
            <person name="Nakashima M."/>
            <person name="Nakama Y."/>
            <person name="Nakamichi Y."/>
            <person name="Nakamura M."/>
            <person name="Meguro A."/>
            <person name="Negishi M."/>
            <person name="Ohta I."/>
            <person name="Ohta T."/>
            <person name="Okamoto M."/>
            <person name="Ono N."/>
            <person name="Saji S."/>
            <person name="Sakaguchi M."/>
            <person name="Sakai K."/>
            <person name="Shibata M."/>
            <person name="Shimokawa T."/>
            <person name="Song J."/>
            <person name="Takazaki Y."/>
            <person name="Terasawa K."/>
            <person name="Tsugane M."/>
            <person name="Tsuji K."/>
            <person name="Ueda S."/>
            <person name="Waki K."/>
            <person name="Yamagata H."/>
            <person name="Yamamoto M."/>
            <person name="Yamamoto S."/>
            <person name="Yamane H."/>
            <person name="Yoshiki S."/>
            <person name="Yoshihara R."/>
            <person name="Yukawa K."/>
            <person name="Zhong H."/>
            <person name="Yano M."/>
            <person name="Yuan Q."/>
            <person name="Ouyang S."/>
            <person name="Liu J."/>
            <person name="Jones K.M."/>
            <person name="Gansberger K."/>
            <person name="Moffat K."/>
            <person name="Hill J."/>
            <person name="Bera J."/>
            <person name="Fadrosh D."/>
            <person name="Jin S."/>
            <person name="Johri S."/>
            <person name="Kim M."/>
            <person name="Overton L."/>
            <person name="Reardon M."/>
            <person name="Tsitrin T."/>
            <person name="Vuong H."/>
            <person name="Weaver B."/>
            <person name="Ciecko A."/>
            <person name="Tallon L."/>
            <person name="Jackson J."/>
            <person name="Pai G."/>
            <person name="Aken S.V."/>
            <person name="Utterback T."/>
            <person name="Reidmuller S."/>
            <person name="Feldblyum T."/>
            <person name="Hsiao J."/>
            <person name="Zismann V."/>
            <person name="Iobst S."/>
            <person name="de Vazeille A.R."/>
            <person name="Buell C.R."/>
            <person name="Ying K."/>
            <person name="Li Y."/>
            <person name="Lu T."/>
            <person name="Huang Y."/>
            <person name="Zhao Q."/>
            <person name="Feng Q."/>
            <person name="Zhang L."/>
            <person name="Zhu J."/>
            <person name="Weng Q."/>
            <person name="Mu J."/>
            <person name="Lu Y."/>
            <person name="Fan D."/>
            <person name="Liu Y."/>
            <person name="Guan J."/>
            <person name="Zhang Y."/>
            <person name="Yu S."/>
            <person name="Liu X."/>
            <person name="Zhang Y."/>
            <person name="Hong G."/>
            <person name="Han B."/>
            <person name="Choisne N."/>
            <person name="Demange N."/>
            <person name="Orjeda G."/>
            <person name="Samain S."/>
            <person name="Cattolico L."/>
            <person name="Pelletier E."/>
            <person name="Couloux A."/>
            <person name="Segurens B."/>
            <person name="Wincker P."/>
            <person name="D'Hont A."/>
            <person name="Scarpelli C."/>
            <person name="Weissenbach J."/>
            <person name="Salanoubat M."/>
            <person name="Quetier F."/>
            <person name="Yu Y."/>
            <person name="Kim H.R."/>
            <person name="Rambo T."/>
            <person name="Currie J."/>
            <person name="Collura K."/>
            <person name="Luo M."/>
            <person name="Yang T."/>
            <person name="Ammiraju J.S.S."/>
            <person name="Engler F."/>
            <person name="Soderlund C."/>
            <person name="Wing R.A."/>
            <person name="Palmer L.E."/>
            <person name="de la Bastide M."/>
            <person name="Spiegel L."/>
            <person name="Nascimento L."/>
            <person name="Zutavern T."/>
            <person name="O'Shaughnessy A."/>
            <person name="Dike S."/>
            <person name="Dedhia N."/>
            <person name="Preston R."/>
            <person name="Balija V."/>
            <person name="McCombie W.R."/>
            <person name="Chow T."/>
            <person name="Chen H."/>
            <person name="Chung M."/>
            <person name="Chen C."/>
            <person name="Shaw J."/>
            <person name="Wu H."/>
            <person name="Hsiao K."/>
            <person name="Chao Y."/>
            <person name="Chu M."/>
            <person name="Cheng C."/>
            <person name="Hour A."/>
            <person name="Lee P."/>
            <person name="Lin S."/>
            <person name="Lin Y."/>
            <person name="Liou J."/>
            <person name="Liu S."/>
            <person name="Hsing Y."/>
            <person name="Raghuvanshi S."/>
            <person name="Mohanty A."/>
            <person name="Bharti A.K."/>
            <person name="Gaur A."/>
            <person name="Gupta V."/>
            <person name="Kumar D."/>
            <person name="Ravi V."/>
            <person name="Vij S."/>
            <person name="Kapur A."/>
            <person name="Khurana P."/>
            <person name="Khurana P."/>
            <person name="Khurana J.P."/>
            <person name="Tyagi A.K."/>
            <person name="Gaikwad K."/>
            <person name="Singh A."/>
            <person name="Dalal V."/>
            <person name="Srivastava S."/>
            <person name="Dixit A."/>
            <person name="Pal A.K."/>
            <person name="Ghazi I.A."/>
            <person name="Yadav M."/>
            <person name="Pandit A."/>
            <person name="Bhargava A."/>
            <person name="Sureshbabu K."/>
            <person name="Batra K."/>
            <person name="Sharma T.R."/>
            <person name="Mohapatra T."/>
            <person name="Singh N.K."/>
            <person name="Messing J."/>
            <person name="Nelson A.B."/>
            <person name="Fuks G."/>
            <person name="Kavchok S."/>
            <person name="Keizer G."/>
            <person name="Linton E."/>
            <person name="Llaca V."/>
            <person name="Song R."/>
            <person name="Tanyolac B."/>
            <person name="Young S."/>
            <person name="Ho-Il K."/>
            <person name="Hahn J.H."/>
            <person name="Sangsakoo G."/>
            <person name="Vanavichit A."/>
            <person name="de Mattos Luiz.A.T."/>
            <person name="Zimmer P.D."/>
            <person name="Malone G."/>
            <person name="Dellagostin O."/>
            <person name="de Oliveira A.C."/>
            <person name="Bevan M."/>
            <person name="Bancroft I."/>
            <person name="Minx P."/>
            <person name="Cordum H."/>
            <person name="Wilson R."/>
            <person name="Cheng Z."/>
            <person name="Jin W."/>
            <person name="Jiang J."/>
            <person name="Leong S.A."/>
            <person name="Iwama H."/>
            <person name="Gojobori T."/>
            <person name="Itoh T."/>
            <person name="Niimura Y."/>
            <person name="Fujii Y."/>
            <person name="Habara T."/>
            <person name="Sakai H."/>
            <person name="Sato Y."/>
            <person name="Wilson G."/>
            <person name="Kumar K."/>
            <person name="McCouch S."/>
            <person name="Juretic N."/>
            <person name="Hoen D."/>
            <person name="Wright S."/>
            <person name="Bruskiewich R."/>
            <person name="Bureau T."/>
            <person name="Miyao A."/>
            <person name="Hirochika H."/>
            <person name="Nishikawa T."/>
            <person name="Kadowaki K."/>
            <person name="Sugiura M."/>
            <person name="Burr B."/>
            <person name="Sasaki T."/>
        </authorList>
    </citation>
    <scope>NUCLEOTIDE SEQUENCE [LARGE SCALE GENOMIC DNA]</scope>
    <source>
        <strain evidence="3">cv. Nipponbare</strain>
    </source>
</reference>
<keyword evidence="3" id="KW-1185">Reference proteome</keyword>
<dbReference type="EMBL" id="AP014958">
    <property type="protein sequence ID" value="BAS81418.1"/>
    <property type="molecule type" value="Genomic_DNA"/>
</dbReference>
<dbReference type="Proteomes" id="UP000059680">
    <property type="component" value="Chromosome 2"/>
</dbReference>
<reference evidence="2 3" key="2">
    <citation type="journal article" date="2013" name="Plant Cell Physiol.">
        <title>Rice Annotation Project Database (RAP-DB): an integrative and interactive database for rice genomics.</title>
        <authorList>
            <person name="Sakai H."/>
            <person name="Lee S.S."/>
            <person name="Tanaka T."/>
            <person name="Numa H."/>
            <person name="Kim J."/>
            <person name="Kawahara Y."/>
            <person name="Wakimoto H."/>
            <person name="Yang C.C."/>
            <person name="Iwamoto M."/>
            <person name="Abe T."/>
            <person name="Yamada Y."/>
            <person name="Muto A."/>
            <person name="Inokuchi H."/>
            <person name="Ikemura T."/>
            <person name="Matsumoto T."/>
            <person name="Sasaki T."/>
            <person name="Itoh T."/>
        </authorList>
    </citation>
    <scope>NUCLEOTIDE SEQUENCE [LARGE SCALE GENOMIC DNA]</scope>
    <source>
        <strain evidence="3">cv. Nipponbare</strain>
    </source>
</reference>
<organism evidence="2 3">
    <name type="scientific">Oryza sativa subsp. japonica</name>
    <name type="common">Rice</name>
    <dbReference type="NCBI Taxonomy" id="39947"/>
    <lineage>
        <taxon>Eukaryota</taxon>
        <taxon>Viridiplantae</taxon>
        <taxon>Streptophyta</taxon>
        <taxon>Embryophyta</taxon>
        <taxon>Tracheophyta</taxon>
        <taxon>Spermatophyta</taxon>
        <taxon>Magnoliopsida</taxon>
        <taxon>Liliopsida</taxon>
        <taxon>Poales</taxon>
        <taxon>Poaceae</taxon>
        <taxon>BOP clade</taxon>
        <taxon>Oryzoideae</taxon>
        <taxon>Oryzeae</taxon>
        <taxon>Oryzinae</taxon>
        <taxon>Oryza</taxon>
        <taxon>Oryza sativa</taxon>
    </lineage>
</organism>
<sequence>SPPLPNRAPLPNPNLSLSRGATAVVAALDCRCSAVVASVVSPPPIPAPPPSPPPSTAATPPSPIVASVVVQDLRHRSVTAPTR</sequence>
<evidence type="ECO:0000256" key="1">
    <source>
        <dbReference type="SAM" id="MobiDB-lite"/>
    </source>
</evidence>
<accession>A0A0P0VQY2</accession>
<dbReference type="AlphaFoldDB" id="A0A0P0VQY2"/>
<dbReference type="PaxDb" id="39947-A0A0P0VQY2"/>
<dbReference type="Gramene" id="Os02t0801450-01">
    <property type="protein sequence ID" value="Os02t0801450-01"/>
    <property type="gene ID" value="Os02g0801450"/>
</dbReference>
<feature type="non-terminal residue" evidence="2">
    <location>
        <position position="1"/>
    </location>
</feature>
<protein>
    <submittedName>
        <fullName evidence="2">Os02g0801450 protein</fullName>
    </submittedName>
</protein>